<accession>A0A8H5CZI0</accession>
<dbReference type="Proteomes" id="UP000559027">
    <property type="component" value="Unassembled WGS sequence"/>
</dbReference>
<dbReference type="InterPro" id="IPR050300">
    <property type="entry name" value="GDXG_lipolytic_enzyme"/>
</dbReference>
<reference evidence="3 4" key="1">
    <citation type="journal article" date="2020" name="ISME J.">
        <title>Uncovering the hidden diversity of litter-decomposition mechanisms in mushroom-forming fungi.</title>
        <authorList>
            <person name="Floudas D."/>
            <person name="Bentzer J."/>
            <person name="Ahren D."/>
            <person name="Johansson T."/>
            <person name="Persson P."/>
            <person name="Tunlid A."/>
        </authorList>
    </citation>
    <scope>NUCLEOTIDE SEQUENCE [LARGE SCALE GENOMIC DNA]</scope>
    <source>
        <strain evidence="3 4">CBS 146.42</strain>
    </source>
</reference>
<evidence type="ECO:0000259" key="2">
    <source>
        <dbReference type="Pfam" id="PF20434"/>
    </source>
</evidence>
<dbReference type="PANTHER" id="PTHR48081">
    <property type="entry name" value="AB HYDROLASE SUPERFAMILY PROTEIN C4A8.06C"/>
    <property type="match status" value="1"/>
</dbReference>
<name>A0A8H5CZI0_9AGAR</name>
<organism evidence="3 4">
    <name type="scientific">Leucocoprinus leucothites</name>
    <dbReference type="NCBI Taxonomy" id="201217"/>
    <lineage>
        <taxon>Eukaryota</taxon>
        <taxon>Fungi</taxon>
        <taxon>Dikarya</taxon>
        <taxon>Basidiomycota</taxon>
        <taxon>Agaricomycotina</taxon>
        <taxon>Agaricomycetes</taxon>
        <taxon>Agaricomycetidae</taxon>
        <taxon>Agaricales</taxon>
        <taxon>Agaricineae</taxon>
        <taxon>Agaricaceae</taxon>
        <taxon>Leucocoprinus</taxon>
    </lineage>
</organism>
<dbReference type="PANTHER" id="PTHR48081:SF33">
    <property type="entry name" value="KYNURENINE FORMAMIDASE"/>
    <property type="match status" value="1"/>
</dbReference>
<comment type="caution">
    <text evidence="3">The sequence shown here is derived from an EMBL/GenBank/DDBJ whole genome shotgun (WGS) entry which is preliminary data.</text>
</comment>
<protein>
    <recommendedName>
        <fullName evidence="2">BD-FAE-like domain-containing protein</fullName>
    </recommendedName>
</protein>
<dbReference type="InterPro" id="IPR049492">
    <property type="entry name" value="BD-FAE-like_dom"/>
</dbReference>
<dbReference type="OrthoDB" id="433474at2759"/>
<evidence type="ECO:0000313" key="4">
    <source>
        <dbReference type="Proteomes" id="UP000559027"/>
    </source>
</evidence>
<dbReference type="InterPro" id="IPR029058">
    <property type="entry name" value="AB_hydrolase_fold"/>
</dbReference>
<sequence length="310" mass="34629">MDTVAQLTSKGIVDVLEVLEPTATAFKQVIEKKGGLKDVKRETFQYGNTDRHKLDIYYPSKSQTGKTPIVFWIYGGGFVTGERVLAPPFDVTYTNVGAFFADQGFITVIPDYRLASEPWSAQYPKPVEDVRDAITWIVSHTQELTTSTTPNPDTNSIFLMGHSAGGTHLGTLVFEPEVIPPNSPLRSRIKGVALLAGLYYNDPKSLFEPEMQLYYGDKLDSHSVLALAKSAKSKGLTTFPKLYLGEAEFEPVAFKEIRKVFQGELEKVVGAPVPFYEAKKHNHISMPHGLWTGQDEEWALDISKWIRENL</sequence>
<gene>
    <name evidence="3" type="ORF">D9756_009089</name>
</gene>
<evidence type="ECO:0000256" key="1">
    <source>
        <dbReference type="ARBA" id="ARBA00022801"/>
    </source>
</evidence>
<dbReference type="Gene3D" id="3.40.50.1820">
    <property type="entry name" value="alpha/beta hydrolase"/>
    <property type="match status" value="1"/>
</dbReference>
<dbReference type="GO" id="GO:0016787">
    <property type="term" value="F:hydrolase activity"/>
    <property type="evidence" value="ECO:0007669"/>
    <property type="project" value="UniProtKB-KW"/>
</dbReference>
<feature type="domain" description="BD-FAE-like" evidence="2">
    <location>
        <begin position="54"/>
        <end position="172"/>
    </location>
</feature>
<dbReference type="SUPFAM" id="SSF53474">
    <property type="entry name" value="alpha/beta-Hydrolases"/>
    <property type="match status" value="1"/>
</dbReference>
<dbReference type="Pfam" id="PF20434">
    <property type="entry name" value="BD-FAE"/>
    <property type="match status" value="1"/>
</dbReference>
<dbReference type="AlphaFoldDB" id="A0A8H5CZI0"/>
<dbReference type="EMBL" id="JAACJO010000015">
    <property type="protein sequence ID" value="KAF5349981.1"/>
    <property type="molecule type" value="Genomic_DNA"/>
</dbReference>
<evidence type="ECO:0000313" key="3">
    <source>
        <dbReference type="EMBL" id="KAF5349981.1"/>
    </source>
</evidence>
<keyword evidence="4" id="KW-1185">Reference proteome</keyword>
<keyword evidence="1" id="KW-0378">Hydrolase</keyword>
<proteinExistence type="predicted"/>